<dbReference type="GO" id="GO:0015979">
    <property type="term" value="P:photosynthesis"/>
    <property type="evidence" value="ECO:0007669"/>
    <property type="project" value="UniProtKB-UniRule"/>
</dbReference>
<keyword evidence="9" id="KW-1185">Reference proteome</keyword>
<dbReference type="KEGG" id="cyu:UCYN_07490"/>
<evidence type="ECO:0000256" key="1">
    <source>
        <dbReference type="ARBA" id="ARBA00022531"/>
    </source>
</evidence>
<keyword evidence="2 7" id="KW-0812">Transmembrane</keyword>
<evidence type="ECO:0000256" key="5">
    <source>
        <dbReference type="ARBA" id="ARBA00023078"/>
    </source>
</evidence>
<keyword evidence="1 7" id="KW-0602">Photosynthesis</keyword>
<sequence length="48" mass="5424">MKQSREVVHLLTLRSLRPMLSNAQIFIALAIALVPGILAFRLSTELYK</sequence>
<dbReference type="STRING" id="1453429.UCYN_07490"/>
<name>D3EPP3_ATETH</name>
<reference evidence="8 9" key="1">
    <citation type="journal article" date="2010" name="Nature">
        <title>Metabolic streamlining in an open-ocean nitrogen-fixing cyanobacterium.</title>
        <authorList>
            <person name="Tripp H.J."/>
            <person name="Bench S.R."/>
            <person name="Turk K.A."/>
            <person name="Foster R.A."/>
            <person name="Desany B.A."/>
            <person name="Niazi F."/>
            <person name="Affourtit J.P."/>
            <person name="Zehr J.P."/>
        </authorList>
    </citation>
    <scope>NUCLEOTIDE SEQUENCE [LARGE SCALE GENOMIC DNA]</scope>
    <source>
        <strain evidence="9">ALOHA</strain>
    </source>
</reference>
<proteinExistence type="inferred from homology"/>
<dbReference type="AlphaFoldDB" id="D3EPP3"/>
<protein>
    <recommendedName>
        <fullName evidence="7">Photosystem I reaction center subunit XII</fullName>
    </recommendedName>
    <alternativeName>
        <fullName evidence="7">PSI-M</fullName>
    </alternativeName>
</protein>
<dbReference type="InterPro" id="IPR037279">
    <property type="entry name" value="PSI_PsaM_sf"/>
</dbReference>
<dbReference type="PATRIC" id="fig|713887.8.peg.702"/>
<keyword evidence="5 7" id="KW-0793">Thylakoid</keyword>
<evidence type="ECO:0000313" key="8">
    <source>
        <dbReference type="EMBL" id="ADB95443.1"/>
    </source>
</evidence>
<keyword evidence="4 7" id="KW-1133">Transmembrane helix</keyword>
<accession>D3EPP3</accession>
<evidence type="ECO:0000256" key="7">
    <source>
        <dbReference type="HAMAP-Rule" id="MF_00828"/>
    </source>
</evidence>
<dbReference type="GO" id="GO:0009522">
    <property type="term" value="C:photosystem I"/>
    <property type="evidence" value="ECO:0007669"/>
    <property type="project" value="UniProtKB-KW"/>
</dbReference>
<feature type="transmembrane region" description="Helical" evidence="7">
    <location>
        <begin position="20"/>
        <end position="40"/>
    </location>
</feature>
<keyword evidence="6 7" id="KW-0472">Membrane</keyword>
<dbReference type="HOGENOM" id="CLU_215773_0_0_3"/>
<evidence type="ECO:0000313" key="9">
    <source>
        <dbReference type="Proteomes" id="UP000001405"/>
    </source>
</evidence>
<dbReference type="EMBL" id="CP001842">
    <property type="protein sequence ID" value="ADB95443.1"/>
    <property type="molecule type" value="Genomic_DNA"/>
</dbReference>
<dbReference type="NCBIfam" id="TIGR03053">
    <property type="entry name" value="PS_I_psaM"/>
    <property type="match status" value="1"/>
</dbReference>
<keyword evidence="3 7" id="KW-0603">Photosystem I</keyword>
<evidence type="ECO:0000256" key="6">
    <source>
        <dbReference type="ARBA" id="ARBA00023136"/>
    </source>
</evidence>
<comment type="subcellular location">
    <subcellularLocation>
        <location evidence="7">Cellular thylakoid membrane</location>
        <topology evidence="7">Single-pass membrane protein</topology>
    </subcellularLocation>
</comment>
<dbReference type="InterPro" id="IPR010010">
    <property type="entry name" value="PSI_PsaM"/>
</dbReference>
<gene>
    <name evidence="7" type="primary">psaM</name>
    <name evidence="8" type="ordered locus">UCYN_07490</name>
</gene>
<dbReference type="GO" id="GO:0031676">
    <property type="term" value="C:plasma membrane-derived thylakoid membrane"/>
    <property type="evidence" value="ECO:0007669"/>
    <property type="project" value="UniProtKB-SubCell"/>
</dbReference>
<evidence type="ECO:0000256" key="2">
    <source>
        <dbReference type="ARBA" id="ARBA00022692"/>
    </source>
</evidence>
<organism evidence="9">
    <name type="scientific">Atelocyanobacterium thalassa (isolate ALOHA)</name>
    <dbReference type="NCBI Taxonomy" id="1453429"/>
    <lineage>
        <taxon>Bacteria</taxon>
        <taxon>Bacillati</taxon>
        <taxon>Cyanobacteriota</taxon>
        <taxon>Cyanophyceae</taxon>
        <taxon>Oscillatoriophycideae</taxon>
        <taxon>Chroococcales</taxon>
        <taxon>Aphanothecaceae</taxon>
        <taxon>Candidatus Atelocyanobacterium</taxon>
        <taxon>Candidatus Atelocyanobacterium thalassae</taxon>
    </lineage>
</organism>
<comment type="similarity">
    <text evidence="7">Belongs to the PsaM family.</text>
</comment>
<dbReference type="HAMAP" id="MF_00828">
    <property type="entry name" value="PSI_PsaM"/>
    <property type="match status" value="1"/>
</dbReference>
<dbReference type="Pfam" id="PF07465">
    <property type="entry name" value="PsaM"/>
    <property type="match status" value="1"/>
</dbReference>
<evidence type="ECO:0000256" key="4">
    <source>
        <dbReference type="ARBA" id="ARBA00022989"/>
    </source>
</evidence>
<dbReference type="SUPFAM" id="SSF81548">
    <property type="entry name" value="Subunit XII of photosystem I reaction centre, PsaM"/>
    <property type="match status" value="1"/>
</dbReference>
<dbReference type="Proteomes" id="UP000001405">
    <property type="component" value="Chromosome"/>
</dbReference>
<evidence type="ECO:0000256" key="3">
    <source>
        <dbReference type="ARBA" id="ARBA00022836"/>
    </source>
</evidence>